<organism evidence="2 3">
    <name type="scientific">Streptomyces cyaneochromogenes</name>
    <dbReference type="NCBI Taxonomy" id="2496836"/>
    <lineage>
        <taxon>Bacteria</taxon>
        <taxon>Bacillati</taxon>
        <taxon>Actinomycetota</taxon>
        <taxon>Actinomycetes</taxon>
        <taxon>Kitasatosporales</taxon>
        <taxon>Streptomycetaceae</taxon>
        <taxon>Streptomyces</taxon>
    </lineage>
</organism>
<proteinExistence type="predicted"/>
<evidence type="ECO:0000313" key="3">
    <source>
        <dbReference type="Proteomes" id="UP000280298"/>
    </source>
</evidence>
<protein>
    <recommendedName>
        <fullName evidence="4">Secreted protein</fullName>
    </recommendedName>
</protein>
<evidence type="ECO:0008006" key="4">
    <source>
        <dbReference type="Google" id="ProtNLM"/>
    </source>
</evidence>
<accession>A0A3Q9EUD2</accession>
<feature type="chain" id="PRO_5018560543" description="Secreted protein" evidence="1">
    <location>
        <begin position="33"/>
        <end position="220"/>
    </location>
</feature>
<dbReference type="KEGG" id="scya:EJ357_23875"/>
<keyword evidence="3" id="KW-1185">Reference proteome</keyword>
<sequence length="220" mass="24122">MKILKNGRRRTAMLTSALALALIPFSTGTASANTTPGWGDDMPDVIWDCNNGNADSCQYHEQNAETELGKRRQASNVISNCASNQPVTLTRTDSTTTSTEYAFEQQTSVEVSAGFSDTFEAGMKASESQTETWKVGSAHTATETHTSTIPPGQQGAWWFAPYVRHSQGYLEVHYGSRNHGHYIWYYPGNGGLPGVDVLTPVFLPGSGELKGNWYWATWNC</sequence>
<dbReference type="OrthoDB" id="5124470at2"/>
<evidence type="ECO:0000313" key="2">
    <source>
        <dbReference type="EMBL" id="AZQ36144.1"/>
    </source>
</evidence>
<name>A0A3Q9EUD2_9ACTN</name>
<dbReference type="RefSeq" id="WP_126393600.1">
    <property type="nucleotide sequence ID" value="NZ_CP034539.1"/>
</dbReference>
<dbReference type="EMBL" id="CP034539">
    <property type="protein sequence ID" value="AZQ36144.1"/>
    <property type="molecule type" value="Genomic_DNA"/>
</dbReference>
<evidence type="ECO:0000256" key="1">
    <source>
        <dbReference type="SAM" id="SignalP"/>
    </source>
</evidence>
<gene>
    <name evidence="2" type="ORF">EJ357_23875</name>
</gene>
<reference evidence="2 3" key="1">
    <citation type="journal article" date="2019" name="Int. J. Syst. Evol. Microbiol.">
        <title>Streptomyces cyaneochromogenes sp. nov., a blue pigment-producing actinomycete from manganese-contaminated soil.</title>
        <authorList>
            <person name="Tang X."/>
            <person name="Zhao J."/>
            <person name="Li K."/>
            <person name="Chen Z."/>
            <person name="Sun Y."/>
            <person name="Gao J."/>
        </authorList>
    </citation>
    <scope>NUCLEOTIDE SEQUENCE [LARGE SCALE GENOMIC DNA]</scope>
    <source>
        <strain evidence="2 3">MK-45</strain>
    </source>
</reference>
<keyword evidence="1" id="KW-0732">Signal</keyword>
<dbReference type="Proteomes" id="UP000280298">
    <property type="component" value="Chromosome"/>
</dbReference>
<feature type="signal peptide" evidence="1">
    <location>
        <begin position="1"/>
        <end position="32"/>
    </location>
</feature>
<dbReference type="AlphaFoldDB" id="A0A3Q9EUD2"/>